<dbReference type="Proteomes" id="UP000183263">
    <property type="component" value="Unassembled WGS sequence"/>
</dbReference>
<evidence type="ECO:0000313" key="1">
    <source>
        <dbReference type="EMBL" id="SDH74094.1"/>
    </source>
</evidence>
<dbReference type="EMBL" id="FNDN01000003">
    <property type="protein sequence ID" value="SDH74094.1"/>
    <property type="molecule type" value="Genomic_DNA"/>
</dbReference>
<gene>
    <name evidence="1" type="ORF">SAMN05444695_10384</name>
</gene>
<sequence length="48" mass="4955">MFTSDAALAADLCVSWLRDTPGVAGIYEISCTAEHPDELPGSSPSSVS</sequence>
<evidence type="ECO:0000313" key="2">
    <source>
        <dbReference type="Proteomes" id="UP000183263"/>
    </source>
</evidence>
<dbReference type="RefSeq" id="WP_169847109.1">
    <property type="nucleotide sequence ID" value="NZ_CP048813.1"/>
</dbReference>
<proteinExistence type="predicted"/>
<keyword evidence="2" id="KW-1185">Reference proteome</keyword>
<dbReference type="AlphaFoldDB" id="A0A1G8EW64"/>
<reference evidence="1 2" key="1">
    <citation type="submission" date="2016-10" db="EMBL/GenBank/DDBJ databases">
        <authorList>
            <person name="de Groot N.N."/>
        </authorList>
    </citation>
    <scope>NUCLEOTIDE SEQUENCE [LARGE SCALE GENOMIC DNA]</scope>
    <source>
        <strain evidence="1 2">DSM 44892</strain>
    </source>
</reference>
<protein>
    <submittedName>
        <fullName evidence="1">Uncharacterized protein</fullName>
    </submittedName>
</protein>
<name>A0A1G8EW64_9NOCA</name>
<organism evidence="1 2">
    <name type="scientific">Rhodococcus triatomae</name>
    <dbReference type="NCBI Taxonomy" id="300028"/>
    <lineage>
        <taxon>Bacteria</taxon>
        <taxon>Bacillati</taxon>
        <taxon>Actinomycetota</taxon>
        <taxon>Actinomycetes</taxon>
        <taxon>Mycobacteriales</taxon>
        <taxon>Nocardiaceae</taxon>
        <taxon>Rhodococcus</taxon>
    </lineage>
</organism>
<accession>A0A1G8EW64</accession>